<feature type="domain" description="VIT" evidence="3">
    <location>
        <begin position="14"/>
        <end position="150"/>
    </location>
</feature>
<organism evidence="4 5">
    <name type="scientific">Microdochium bolleyi</name>
    <dbReference type="NCBI Taxonomy" id="196109"/>
    <lineage>
        <taxon>Eukaryota</taxon>
        <taxon>Fungi</taxon>
        <taxon>Dikarya</taxon>
        <taxon>Ascomycota</taxon>
        <taxon>Pezizomycotina</taxon>
        <taxon>Sordariomycetes</taxon>
        <taxon>Xylariomycetidae</taxon>
        <taxon>Xylariales</taxon>
        <taxon>Microdochiaceae</taxon>
        <taxon>Microdochium</taxon>
    </lineage>
</organism>
<evidence type="ECO:0000259" key="2">
    <source>
        <dbReference type="PROSITE" id="PS50234"/>
    </source>
</evidence>
<dbReference type="OrthoDB" id="1729737at2759"/>
<keyword evidence="5" id="KW-1185">Reference proteome</keyword>
<reference evidence="5" key="1">
    <citation type="submission" date="2016-02" db="EMBL/GenBank/DDBJ databases">
        <title>Draft genome sequence of Microdochium bolleyi, a fungal endophyte of beachgrass.</title>
        <authorList>
            <consortium name="DOE Joint Genome Institute"/>
            <person name="David A.S."/>
            <person name="May G."/>
            <person name="Haridas S."/>
            <person name="Lim J."/>
            <person name="Wang M."/>
            <person name="Labutti K."/>
            <person name="Lipzen A."/>
            <person name="Barry K."/>
            <person name="Grigoriev I.V."/>
        </authorList>
    </citation>
    <scope>NUCLEOTIDE SEQUENCE [LARGE SCALE GENOMIC DNA]</scope>
    <source>
        <strain evidence="5">J235TASD1</strain>
    </source>
</reference>
<dbReference type="PANTHER" id="PTHR45737:SF6">
    <property type="entry name" value="VON WILLEBRAND FACTOR A DOMAIN-CONTAINING PROTEIN 5A"/>
    <property type="match status" value="1"/>
</dbReference>
<accession>A0A136IRS9</accession>
<dbReference type="Gene3D" id="3.40.50.410">
    <property type="entry name" value="von Willebrand factor, type A domain"/>
    <property type="match status" value="1"/>
</dbReference>
<dbReference type="EMBL" id="KQ964262">
    <property type="protein sequence ID" value="KXJ87439.1"/>
    <property type="molecule type" value="Genomic_DNA"/>
</dbReference>
<dbReference type="InParanoid" id="A0A136IRS9"/>
<dbReference type="Pfam" id="PF13768">
    <property type="entry name" value="VWA_3"/>
    <property type="match status" value="1"/>
</dbReference>
<feature type="region of interest" description="Disordered" evidence="1">
    <location>
        <begin position="897"/>
        <end position="936"/>
    </location>
</feature>
<name>A0A136IRS9_9PEZI</name>
<evidence type="ECO:0000313" key="5">
    <source>
        <dbReference type="Proteomes" id="UP000070501"/>
    </source>
</evidence>
<dbReference type="PROSITE" id="PS50234">
    <property type="entry name" value="VWFA"/>
    <property type="match status" value="1"/>
</dbReference>
<protein>
    <submittedName>
        <fullName evidence="4">von Willebrand factor type A domain-domain-containing protein</fullName>
    </submittedName>
</protein>
<sequence length="1079" mass="114951">MIWYKHNPDWKICGIVYVNASNVQPQRIRQTGLEAHTTILSSATRTTLKQTFISPDSSQLQQPEFRYQFPLYDGVSVVAFTCTIGTKDPRVIRGVVREREEARGIYTEAVQQGQVAGLMEQLPEAADVFTTKLGNIPPATRVVVELTYLGELKHDAQSDGLRLTIPMAIAPRYGSYSDLSSSRNEGGLKITVDAHLPASSQIQSVQSPSHQIAVSIGKTSTAPSSQALSFNQASATLALTNTTCLDKDFILQLAATNLSSPMYDKIDNLISALRIFIKSLPRGASFNICSFGSHFDFLWPHGSRAYTRETVAEAMAHVESFSANYGGTEMYQPLEATFQRRQQQQKGVSGNLEVFLLTDGEIWDQENLLRMVQRHVSESKGAIRVFSLGIGDGASTSLVEGVARAGNGFAQSVVEGEDMSGKVVRMVKGAVFPHVKDYQLEVKYGSDTAAPAASEKSDASNDVDDDDFEVVEKVLDALVIDDPENAAAPPYSETPASTTKTDKQPAKISLFDDSVTISPDLPTDNIPAAKDRFAHLPACPPPSILQTPFEIPPLFPFNRTTIYLLLNNSFPTSKNGQPMVPRSVVLRATSPDGTPLELEVPVTILPEAGEAIHQLAAKKAVQELEEGKGWMCHAKWAAEKNIKGTASDSNSSQPQLLTERYPAHVFEDMVQREAVRLGVSFQVGSGKWCSFVAVEENAGKRQDASSSATSPATPAQQSDPSTRAPSGCSRKRRAAPSPANVSNSASRSASYGQSSYCSAGGAKLNTTYDTAAYSMPKAMAMAAPPPPPSAAPAPSPSRARGGFLGFGRAPAAAPAPASAVPQPPGASGALFGGPPPSKIALESAPAPSFAKEQKKGGSWLGNFKPGSAGSGAASRADAASAASSSFSATDYSMKKKMSKRSSSASANKSGSISAFRKSSESAEDEDEEANAVTSAANQTPAARLDVLVVLQGFDATWPWTAVLKLMGWTPEQVLAAWTEAATEHGAEARKLGPPPASLLGDQASIELARDLFATALVVVWLRREMAAQRDSWELLVDKAVARLEEDDGAVLRADGEGKSGDVEGLLGEVAVVLEKLIKK</sequence>
<feature type="region of interest" description="Disordered" evidence="1">
    <location>
        <begin position="482"/>
        <end position="503"/>
    </location>
</feature>
<dbReference type="InterPro" id="IPR002035">
    <property type="entry name" value="VWF_A"/>
</dbReference>
<dbReference type="InterPro" id="IPR036465">
    <property type="entry name" value="vWFA_dom_sf"/>
</dbReference>
<dbReference type="InterPro" id="IPR013694">
    <property type="entry name" value="VIT"/>
</dbReference>
<feature type="compositionally biased region" description="Low complexity" evidence="1">
    <location>
        <begin position="900"/>
        <end position="914"/>
    </location>
</feature>
<dbReference type="SMART" id="SM00609">
    <property type="entry name" value="VIT"/>
    <property type="match status" value="1"/>
</dbReference>
<evidence type="ECO:0000256" key="1">
    <source>
        <dbReference type="SAM" id="MobiDB-lite"/>
    </source>
</evidence>
<feature type="compositionally biased region" description="Low complexity" evidence="1">
    <location>
        <begin position="796"/>
        <end position="829"/>
    </location>
</feature>
<feature type="compositionally biased region" description="Pro residues" evidence="1">
    <location>
        <begin position="783"/>
        <end position="795"/>
    </location>
</feature>
<feature type="region of interest" description="Disordered" evidence="1">
    <location>
        <begin position="701"/>
        <end position="756"/>
    </location>
</feature>
<proteinExistence type="predicted"/>
<dbReference type="PANTHER" id="PTHR45737">
    <property type="entry name" value="VON WILLEBRAND FACTOR A DOMAIN-CONTAINING PROTEIN 5A"/>
    <property type="match status" value="1"/>
</dbReference>
<evidence type="ECO:0000313" key="4">
    <source>
        <dbReference type="EMBL" id="KXJ87439.1"/>
    </source>
</evidence>
<feature type="domain" description="VWFA" evidence="2">
    <location>
        <begin position="248"/>
        <end position="435"/>
    </location>
</feature>
<dbReference type="STRING" id="196109.A0A136IRS9"/>
<dbReference type="SUPFAM" id="SSF53300">
    <property type="entry name" value="vWA-like"/>
    <property type="match status" value="1"/>
</dbReference>
<dbReference type="AlphaFoldDB" id="A0A136IRS9"/>
<feature type="compositionally biased region" description="Low complexity" evidence="1">
    <location>
        <begin position="735"/>
        <end position="756"/>
    </location>
</feature>
<evidence type="ECO:0000259" key="3">
    <source>
        <dbReference type="PROSITE" id="PS51468"/>
    </source>
</evidence>
<feature type="compositionally biased region" description="Low complexity" evidence="1">
    <location>
        <begin position="704"/>
        <end position="718"/>
    </location>
</feature>
<dbReference type="PROSITE" id="PS51468">
    <property type="entry name" value="VIT"/>
    <property type="match status" value="1"/>
</dbReference>
<dbReference type="Proteomes" id="UP000070501">
    <property type="component" value="Unassembled WGS sequence"/>
</dbReference>
<dbReference type="Pfam" id="PF08487">
    <property type="entry name" value="VIT"/>
    <property type="match status" value="1"/>
</dbReference>
<gene>
    <name evidence="4" type="ORF">Micbo1qcDRAFT_197794</name>
</gene>
<feature type="region of interest" description="Disordered" evidence="1">
    <location>
        <begin position="781"/>
        <end position="873"/>
    </location>
</feature>